<name>A0AAJ0HNA1_9PEZI</name>
<accession>A0AAJ0HNA1</accession>
<reference evidence="1" key="2">
    <citation type="submission" date="2023-06" db="EMBL/GenBank/DDBJ databases">
        <authorList>
            <consortium name="Lawrence Berkeley National Laboratory"/>
            <person name="Haridas S."/>
            <person name="Hensen N."/>
            <person name="Bonometti L."/>
            <person name="Westerberg I."/>
            <person name="Brannstrom I.O."/>
            <person name="Guillou S."/>
            <person name="Cros-Aarteil S."/>
            <person name="Calhoun S."/>
            <person name="Kuo A."/>
            <person name="Mondo S."/>
            <person name="Pangilinan J."/>
            <person name="Riley R."/>
            <person name="Labutti K."/>
            <person name="Andreopoulos B."/>
            <person name="Lipzen A."/>
            <person name="Chen C."/>
            <person name="Yanf M."/>
            <person name="Daum C."/>
            <person name="Ng V."/>
            <person name="Clum A."/>
            <person name="Steindorff A."/>
            <person name="Ohm R."/>
            <person name="Martin F."/>
            <person name="Silar P."/>
            <person name="Natvig D."/>
            <person name="Lalanne C."/>
            <person name="Gautier V."/>
            <person name="Ament-Velasquez S.L."/>
            <person name="Kruys A."/>
            <person name="Hutchinson M.I."/>
            <person name="Powell A.J."/>
            <person name="Barry K."/>
            <person name="Miller A.N."/>
            <person name="Grigoriev I.V."/>
            <person name="Debuchy R."/>
            <person name="Gladieux P."/>
            <person name="Thoren M.H."/>
            <person name="Johannesson H."/>
        </authorList>
    </citation>
    <scope>NUCLEOTIDE SEQUENCE</scope>
    <source>
        <strain evidence="1">CBS 955.72</strain>
    </source>
</reference>
<dbReference type="AlphaFoldDB" id="A0AAJ0HNA1"/>
<sequence length="297" mass="33072">MYYQLSPKPSLRHFAAGPWTRKLPLAVFRVPHQPRNTPDSTLKSSQPLTLGWAKSPRSPQPNDFPNYFGNIPTRHQNTTQQGRHNERLAASAWLSLAMNAERSATGASSALGFSVLGNATPTTNQAHSANKSCLLGLPVEFVVKICKNVAEEPYYGRAYLARLGRVCSSLHCVVLPLLYREIIITYDEGYADIDPGVEMLRLIRTLYQNPTIASLVTFDFSAWEEEIMIFGSPGRFVAFGAEDRDIERKMGNSQFPNLLNLTIVTDRFSIHDLGGVTRSCPRLVDVCIRTEASMLVL</sequence>
<evidence type="ECO:0008006" key="3">
    <source>
        <dbReference type="Google" id="ProtNLM"/>
    </source>
</evidence>
<evidence type="ECO:0000313" key="2">
    <source>
        <dbReference type="Proteomes" id="UP001275084"/>
    </source>
</evidence>
<protein>
    <recommendedName>
        <fullName evidence="3">F-box domain-containing protein</fullName>
    </recommendedName>
</protein>
<dbReference type="EMBL" id="JAUIQD010000003">
    <property type="protein sequence ID" value="KAK3358020.1"/>
    <property type="molecule type" value="Genomic_DNA"/>
</dbReference>
<proteinExistence type="predicted"/>
<reference evidence="1" key="1">
    <citation type="journal article" date="2023" name="Mol. Phylogenet. Evol.">
        <title>Genome-scale phylogeny and comparative genomics of the fungal order Sordariales.</title>
        <authorList>
            <person name="Hensen N."/>
            <person name="Bonometti L."/>
            <person name="Westerberg I."/>
            <person name="Brannstrom I.O."/>
            <person name="Guillou S."/>
            <person name="Cros-Aarteil S."/>
            <person name="Calhoun S."/>
            <person name="Haridas S."/>
            <person name="Kuo A."/>
            <person name="Mondo S."/>
            <person name="Pangilinan J."/>
            <person name="Riley R."/>
            <person name="LaButti K."/>
            <person name="Andreopoulos B."/>
            <person name="Lipzen A."/>
            <person name="Chen C."/>
            <person name="Yan M."/>
            <person name="Daum C."/>
            <person name="Ng V."/>
            <person name="Clum A."/>
            <person name="Steindorff A."/>
            <person name="Ohm R.A."/>
            <person name="Martin F."/>
            <person name="Silar P."/>
            <person name="Natvig D.O."/>
            <person name="Lalanne C."/>
            <person name="Gautier V."/>
            <person name="Ament-Velasquez S.L."/>
            <person name="Kruys A."/>
            <person name="Hutchinson M.I."/>
            <person name="Powell A.J."/>
            <person name="Barry K."/>
            <person name="Miller A.N."/>
            <person name="Grigoriev I.V."/>
            <person name="Debuchy R."/>
            <person name="Gladieux P."/>
            <person name="Hiltunen Thoren M."/>
            <person name="Johannesson H."/>
        </authorList>
    </citation>
    <scope>NUCLEOTIDE SEQUENCE</scope>
    <source>
        <strain evidence="1">CBS 955.72</strain>
    </source>
</reference>
<organism evidence="1 2">
    <name type="scientific">Lasiosphaeria hispida</name>
    <dbReference type="NCBI Taxonomy" id="260671"/>
    <lineage>
        <taxon>Eukaryota</taxon>
        <taxon>Fungi</taxon>
        <taxon>Dikarya</taxon>
        <taxon>Ascomycota</taxon>
        <taxon>Pezizomycotina</taxon>
        <taxon>Sordariomycetes</taxon>
        <taxon>Sordariomycetidae</taxon>
        <taxon>Sordariales</taxon>
        <taxon>Lasiosphaeriaceae</taxon>
        <taxon>Lasiosphaeria</taxon>
    </lineage>
</organism>
<dbReference type="Proteomes" id="UP001275084">
    <property type="component" value="Unassembled WGS sequence"/>
</dbReference>
<comment type="caution">
    <text evidence="1">The sequence shown here is derived from an EMBL/GenBank/DDBJ whole genome shotgun (WGS) entry which is preliminary data.</text>
</comment>
<evidence type="ECO:0000313" key="1">
    <source>
        <dbReference type="EMBL" id="KAK3358020.1"/>
    </source>
</evidence>
<gene>
    <name evidence="1" type="ORF">B0T25DRAFT_517352</name>
</gene>
<keyword evidence="2" id="KW-1185">Reference proteome</keyword>